<dbReference type="GO" id="GO:0005576">
    <property type="term" value="C:extracellular region"/>
    <property type="evidence" value="ECO:0007669"/>
    <property type="project" value="UniProtKB-SubCell"/>
</dbReference>
<dbReference type="AlphaFoldDB" id="A0A5J4G025"/>
<dbReference type="Proteomes" id="UP000326994">
    <property type="component" value="Unassembled WGS sequence"/>
</dbReference>
<dbReference type="GO" id="GO:0016810">
    <property type="term" value="F:hydrolase activity, acting on carbon-nitrogen (but not peptide) bonds"/>
    <property type="evidence" value="ECO:0007669"/>
    <property type="project" value="InterPro"/>
</dbReference>
<dbReference type="InterPro" id="IPR002509">
    <property type="entry name" value="NODB_dom"/>
</dbReference>
<dbReference type="InterPro" id="IPR051398">
    <property type="entry name" value="Polysacch_Deacetylase"/>
</dbReference>
<evidence type="ECO:0000256" key="1">
    <source>
        <dbReference type="ARBA" id="ARBA00004613"/>
    </source>
</evidence>
<dbReference type="GO" id="GO:0005975">
    <property type="term" value="P:carbohydrate metabolic process"/>
    <property type="evidence" value="ECO:0007669"/>
    <property type="project" value="InterPro"/>
</dbReference>
<keyword evidence="5" id="KW-1185">Reference proteome</keyword>
<evidence type="ECO:0000256" key="2">
    <source>
        <dbReference type="ARBA" id="ARBA00022729"/>
    </source>
</evidence>
<name>A0A5J4G025_9FLAO</name>
<dbReference type="OrthoDB" id="9778320at2"/>
<feature type="domain" description="NodB homology" evidence="3">
    <location>
        <begin position="57"/>
        <end position="234"/>
    </location>
</feature>
<comment type="caution">
    <text evidence="4">The sequence shown here is derived from an EMBL/GenBank/DDBJ whole genome shotgun (WGS) entry which is preliminary data.</text>
</comment>
<evidence type="ECO:0000313" key="4">
    <source>
        <dbReference type="EMBL" id="GEQ85839.1"/>
    </source>
</evidence>
<dbReference type="PANTHER" id="PTHR34216">
    <property type="match status" value="1"/>
</dbReference>
<dbReference type="InterPro" id="IPR011330">
    <property type="entry name" value="Glyco_hydro/deAcase_b/a-brl"/>
</dbReference>
<dbReference type="EMBL" id="BKCF01000002">
    <property type="protein sequence ID" value="GEQ85839.1"/>
    <property type="molecule type" value="Genomic_DNA"/>
</dbReference>
<gene>
    <name evidence="4" type="ORF">ULMS_13470</name>
</gene>
<dbReference type="SUPFAM" id="SSF88713">
    <property type="entry name" value="Glycoside hydrolase/deacetylase"/>
    <property type="match status" value="1"/>
</dbReference>
<evidence type="ECO:0000259" key="3">
    <source>
        <dbReference type="PROSITE" id="PS51677"/>
    </source>
</evidence>
<proteinExistence type="predicted"/>
<dbReference type="Gene3D" id="3.20.20.370">
    <property type="entry name" value="Glycoside hydrolase/deacetylase"/>
    <property type="match status" value="1"/>
</dbReference>
<reference evidence="4 5" key="1">
    <citation type="submission" date="2019-08" db="EMBL/GenBank/DDBJ databases">
        <title>Ulvibacter marinistellae sp. nov., isolated from a starfish, Patiria pectinifera.</title>
        <authorList>
            <person name="Kawano K."/>
            <person name="Ushijima N."/>
            <person name="Kihara M."/>
            <person name="Itoh H."/>
        </authorList>
    </citation>
    <scope>NUCLEOTIDE SEQUENCE [LARGE SCALE GENOMIC DNA]</scope>
    <source>
        <strain evidence="4 5">KK4</strain>
    </source>
</reference>
<organism evidence="4 5">
    <name type="scientific">Patiriisocius marinistellae</name>
    <dbReference type="NCBI Taxonomy" id="2494560"/>
    <lineage>
        <taxon>Bacteria</taxon>
        <taxon>Pseudomonadati</taxon>
        <taxon>Bacteroidota</taxon>
        <taxon>Flavobacteriia</taxon>
        <taxon>Flavobacteriales</taxon>
        <taxon>Flavobacteriaceae</taxon>
        <taxon>Patiriisocius</taxon>
    </lineage>
</organism>
<dbReference type="Pfam" id="PF01522">
    <property type="entry name" value="Polysacc_deac_1"/>
    <property type="match status" value="1"/>
</dbReference>
<dbReference type="PROSITE" id="PS51677">
    <property type="entry name" value="NODB"/>
    <property type="match status" value="1"/>
</dbReference>
<evidence type="ECO:0000313" key="5">
    <source>
        <dbReference type="Proteomes" id="UP000326994"/>
    </source>
</evidence>
<sequence length="234" mass="27584">MAKLPILMYHNIAETESNGLTISATKIEEQFKYLANKNFRSYHFSELNDYSKLPGKRNVVITFDDGFLSQLEFAVPLLKKYNLKATFFIPLAYLGKNDAWHTKSLPIMTSEILKTLDRSVIELAYHSYHHKKYHELNISEIKEDTRLSIETVSKNELSFSPAIAYPYGKFPKAKFLKQKFVNHLEQKGFKYGLRIGNRLNKFPFKNKFEIQRIDIKGEYSFKKFKQKLRWGKFF</sequence>
<comment type="subcellular location">
    <subcellularLocation>
        <location evidence="1">Secreted</location>
    </subcellularLocation>
</comment>
<accession>A0A5J4G025</accession>
<dbReference type="RefSeq" id="WP_151893787.1">
    <property type="nucleotide sequence ID" value="NZ_BKCF01000002.1"/>
</dbReference>
<dbReference type="CDD" id="cd10918">
    <property type="entry name" value="CE4_NodB_like_5s_6s"/>
    <property type="match status" value="1"/>
</dbReference>
<dbReference type="PANTHER" id="PTHR34216:SF3">
    <property type="entry name" value="POLY-BETA-1,6-N-ACETYL-D-GLUCOSAMINE N-DEACETYLASE"/>
    <property type="match status" value="1"/>
</dbReference>
<keyword evidence="2" id="KW-0732">Signal</keyword>
<protein>
    <submittedName>
        <fullName evidence="4">Polysaccharide deacetylase</fullName>
    </submittedName>
</protein>